<keyword evidence="1" id="KW-1133">Transmembrane helix</keyword>
<feature type="domain" description="PAS" evidence="2">
    <location>
        <begin position="325"/>
        <end position="380"/>
    </location>
</feature>
<organism evidence="5 6">
    <name type="scientific">Geodermatophilus sabuli</name>
    <dbReference type="NCBI Taxonomy" id="1564158"/>
    <lineage>
        <taxon>Bacteria</taxon>
        <taxon>Bacillati</taxon>
        <taxon>Actinomycetota</taxon>
        <taxon>Actinomycetes</taxon>
        <taxon>Geodermatophilales</taxon>
        <taxon>Geodermatophilaceae</taxon>
        <taxon>Geodermatophilus</taxon>
    </lineage>
</organism>
<gene>
    <name evidence="5" type="ORF">GCU56_14265</name>
</gene>
<reference evidence="5 6" key="1">
    <citation type="submission" date="2020-02" db="EMBL/GenBank/DDBJ databases">
        <title>Geodermatophilus sabuli CPCC 205279 I12A-02694.</title>
        <authorList>
            <person name="Jiang Z."/>
        </authorList>
    </citation>
    <scope>NUCLEOTIDE SEQUENCE [LARGE SCALE GENOMIC DNA]</scope>
    <source>
        <strain evidence="5 6">I12A-02694</strain>
    </source>
</reference>
<dbReference type="Gene3D" id="3.20.20.450">
    <property type="entry name" value="EAL domain"/>
    <property type="match status" value="1"/>
</dbReference>
<keyword evidence="1" id="KW-0472">Membrane</keyword>
<sequence>MTSAPAPAPPAAVRAQCPLRRLVRAPVVLTVATGAAGVCLVAAPAAVQHASGALLAATGVLVLLLGARRTAAPAGWRWYAGALAVTCAGGALIRLVTDVPASAVLGAVAGHLLTVVALVRLRGAWRTGRAQLVTAAALSAIATLLAVRLVLAPLDAGPGTAGLLRAAVLVVPVTVALTTAAALLFLGTVDPRRRGVAGLLLAAQAVMAGASTLAVLAWGEVPPSLAVWTRPATAVAVVLVCVACRLDVPRDAEGSGPRPVGVTVALLPHAMAVVAGCLLFLRIGLTGSADGVDVALAVVGLLVVLAHQAVMWRTQQRLTADLLRSQSYFATLVRSSADPVVILDDRLRITFASRALTDLLGLDPEQAVGRALLDVVHRDDATALFGRPPGPAGTGSTVRTARVRHTDGRWRLIQATVRDLRDDPDVGGLVLYCRDVTAATPAGDPDPALLELSLTDPVTGLPNRAALVRRLSALRAEAGGRPRSLAVLGISGLDALPGESGAAALRGITARLVRVLRGEDWLARTKDGDFAVVADGSVADAEVLAARLVACVGTLTTPAGPVALHACGGVTVLPDDLDPAEALRQCDLALRSARAAGPGSVHRHDDALRLQQDRQDTLRADLACALEGGQLRLVFQPVVDVVLHRTVSVEALLRWTHPVLGEISPAEFVPLAEQSPLISTLGRWVLGQACATVAALPDPDLAVAVNVSARQVQGGSLVPDVLAALAASGLPAGRLVVELTESLLLDSDAVIEDLTTLRQLGVRVAVDDFGTGWSSLAYLVGLPIDVLKMDRQFLAGVEHDTQRQALCRSVLHLGGSLGLPVVVEGVTTDTELTLLRDMGHRFLQGYALARPLEVAQLVQGHWPTGVVATGVASASAR</sequence>
<dbReference type="Pfam" id="PF00563">
    <property type="entry name" value="EAL"/>
    <property type="match status" value="1"/>
</dbReference>
<dbReference type="EMBL" id="JAAGWF010000015">
    <property type="protein sequence ID" value="NEK59032.1"/>
    <property type="molecule type" value="Genomic_DNA"/>
</dbReference>
<feature type="transmembrane region" description="Helical" evidence="1">
    <location>
        <begin position="163"/>
        <end position="186"/>
    </location>
</feature>
<evidence type="ECO:0000259" key="4">
    <source>
        <dbReference type="PROSITE" id="PS50887"/>
    </source>
</evidence>
<feature type="transmembrane region" description="Helical" evidence="1">
    <location>
        <begin position="133"/>
        <end position="151"/>
    </location>
</feature>
<dbReference type="InterPro" id="IPR035965">
    <property type="entry name" value="PAS-like_dom_sf"/>
</dbReference>
<dbReference type="InterPro" id="IPR043128">
    <property type="entry name" value="Rev_trsase/Diguanyl_cyclase"/>
</dbReference>
<dbReference type="InterPro" id="IPR000014">
    <property type="entry name" value="PAS"/>
</dbReference>
<feature type="transmembrane region" description="Helical" evidence="1">
    <location>
        <begin position="78"/>
        <end position="97"/>
    </location>
</feature>
<dbReference type="SMART" id="SM00091">
    <property type="entry name" value="PAS"/>
    <property type="match status" value="1"/>
</dbReference>
<keyword evidence="1" id="KW-0812">Transmembrane</keyword>
<dbReference type="PROSITE" id="PS50883">
    <property type="entry name" value="EAL"/>
    <property type="match status" value="1"/>
</dbReference>
<dbReference type="InterPro" id="IPR052155">
    <property type="entry name" value="Biofilm_reg_signaling"/>
</dbReference>
<dbReference type="SMART" id="SM00267">
    <property type="entry name" value="GGDEF"/>
    <property type="match status" value="1"/>
</dbReference>
<dbReference type="Gene3D" id="3.30.450.20">
    <property type="entry name" value="PAS domain"/>
    <property type="match status" value="1"/>
</dbReference>
<accession>A0A7K3W2M1</accession>
<feature type="transmembrane region" description="Helical" evidence="1">
    <location>
        <begin position="260"/>
        <end position="282"/>
    </location>
</feature>
<comment type="caution">
    <text evidence="5">The sequence shown here is derived from an EMBL/GenBank/DDBJ whole genome shotgun (WGS) entry which is preliminary data.</text>
</comment>
<dbReference type="PROSITE" id="PS50887">
    <property type="entry name" value="GGDEF"/>
    <property type="match status" value="1"/>
</dbReference>
<dbReference type="Pfam" id="PF00990">
    <property type="entry name" value="GGDEF"/>
    <property type="match status" value="1"/>
</dbReference>
<dbReference type="CDD" id="cd01949">
    <property type="entry name" value="GGDEF"/>
    <property type="match status" value="1"/>
</dbReference>
<dbReference type="InterPro" id="IPR029787">
    <property type="entry name" value="Nucleotide_cyclase"/>
</dbReference>
<keyword evidence="6" id="KW-1185">Reference proteome</keyword>
<feature type="transmembrane region" description="Helical" evidence="1">
    <location>
        <begin position="294"/>
        <end position="312"/>
    </location>
</feature>
<name>A0A7K3W2M1_9ACTN</name>
<feature type="domain" description="EAL" evidence="3">
    <location>
        <begin position="615"/>
        <end position="865"/>
    </location>
</feature>
<dbReference type="CDD" id="cd00130">
    <property type="entry name" value="PAS"/>
    <property type="match status" value="1"/>
</dbReference>
<feature type="domain" description="GGDEF" evidence="4">
    <location>
        <begin position="481"/>
        <end position="606"/>
    </location>
</feature>
<evidence type="ECO:0000313" key="5">
    <source>
        <dbReference type="EMBL" id="NEK59032.1"/>
    </source>
</evidence>
<dbReference type="InterPro" id="IPR013656">
    <property type="entry name" value="PAS_4"/>
</dbReference>
<feature type="transmembrane region" description="Helical" evidence="1">
    <location>
        <begin position="49"/>
        <end position="66"/>
    </location>
</feature>
<evidence type="ECO:0000259" key="2">
    <source>
        <dbReference type="PROSITE" id="PS50112"/>
    </source>
</evidence>
<dbReference type="PANTHER" id="PTHR44757">
    <property type="entry name" value="DIGUANYLATE CYCLASE DGCP"/>
    <property type="match status" value="1"/>
</dbReference>
<evidence type="ECO:0000256" key="1">
    <source>
        <dbReference type="SAM" id="Phobius"/>
    </source>
</evidence>
<dbReference type="InterPro" id="IPR001633">
    <property type="entry name" value="EAL_dom"/>
</dbReference>
<dbReference type="SUPFAM" id="SSF55785">
    <property type="entry name" value="PYP-like sensor domain (PAS domain)"/>
    <property type="match status" value="1"/>
</dbReference>
<dbReference type="PANTHER" id="PTHR44757:SF2">
    <property type="entry name" value="BIOFILM ARCHITECTURE MAINTENANCE PROTEIN MBAA"/>
    <property type="match status" value="1"/>
</dbReference>
<evidence type="ECO:0000259" key="3">
    <source>
        <dbReference type="PROSITE" id="PS50883"/>
    </source>
</evidence>
<dbReference type="SMART" id="SM00052">
    <property type="entry name" value="EAL"/>
    <property type="match status" value="1"/>
</dbReference>
<dbReference type="Proteomes" id="UP000470246">
    <property type="component" value="Unassembled WGS sequence"/>
</dbReference>
<dbReference type="SUPFAM" id="SSF55073">
    <property type="entry name" value="Nucleotide cyclase"/>
    <property type="match status" value="1"/>
</dbReference>
<dbReference type="NCBIfam" id="TIGR00229">
    <property type="entry name" value="sensory_box"/>
    <property type="match status" value="1"/>
</dbReference>
<dbReference type="PROSITE" id="PS50112">
    <property type="entry name" value="PAS"/>
    <property type="match status" value="1"/>
</dbReference>
<dbReference type="AlphaFoldDB" id="A0A7K3W2M1"/>
<feature type="transmembrane region" description="Helical" evidence="1">
    <location>
        <begin position="103"/>
        <end position="121"/>
    </location>
</feature>
<evidence type="ECO:0000313" key="6">
    <source>
        <dbReference type="Proteomes" id="UP000470246"/>
    </source>
</evidence>
<dbReference type="Pfam" id="PF08448">
    <property type="entry name" value="PAS_4"/>
    <property type="match status" value="1"/>
</dbReference>
<dbReference type="RefSeq" id="WP_163482399.1">
    <property type="nucleotide sequence ID" value="NZ_JAAGWF010000015.1"/>
</dbReference>
<dbReference type="SUPFAM" id="SSF141868">
    <property type="entry name" value="EAL domain-like"/>
    <property type="match status" value="1"/>
</dbReference>
<protein>
    <submittedName>
        <fullName evidence="5">EAL domain-containing protein</fullName>
    </submittedName>
</protein>
<dbReference type="InterPro" id="IPR000160">
    <property type="entry name" value="GGDEF_dom"/>
</dbReference>
<dbReference type="Gene3D" id="3.30.70.270">
    <property type="match status" value="1"/>
</dbReference>
<proteinExistence type="predicted"/>
<dbReference type="InterPro" id="IPR035919">
    <property type="entry name" value="EAL_sf"/>
</dbReference>
<dbReference type="CDD" id="cd01948">
    <property type="entry name" value="EAL"/>
    <property type="match status" value="1"/>
</dbReference>
<feature type="transmembrane region" description="Helical" evidence="1">
    <location>
        <begin position="198"/>
        <end position="219"/>
    </location>
</feature>